<keyword evidence="5 9" id="KW-0812">Transmembrane</keyword>
<evidence type="ECO:0000313" key="11">
    <source>
        <dbReference type="Proteomes" id="UP001304769"/>
    </source>
</evidence>
<evidence type="ECO:0000256" key="4">
    <source>
        <dbReference type="ARBA" id="ARBA00022519"/>
    </source>
</evidence>
<comment type="subcellular location">
    <subcellularLocation>
        <location evidence="1">Cell membrane</location>
        <topology evidence="1">Multi-pass membrane protein</topology>
    </subcellularLocation>
</comment>
<proteinExistence type="predicted"/>
<dbReference type="Proteomes" id="UP001304769">
    <property type="component" value="Unassembled WGS sequence"/>
</dbReference>
<feature type="transmembrane region" description="Helical" evidence="9">
    <location>
        <begin position="157"/>
        <end position="186"/>
    </location>
</feature>
<comment type="caution">
    <text evidence="10">The sequence shown here is derived from an EMBL/GenBank/DDBJ whole genome shotgun (WGS) entry which is preliminary data.</text>
</comment>
<keyword evidence="4" id="KW-0997">Cell inner membrane</keyword>
<evidence type="ECO:0000256" key="3">
    <source>
        <dbReference type="ARBA" id="ARBA00022475"/>
    </source>
</evidence>
<evidence type="ECO:0000256" key="1">
    <source>
        <dbReference type="ARBA" id="ARBA00004651"/>
    </source>
</evidence>
<feature type="transmembrane region" description="Helical" evidence="9">
    <location>
        <begin position="21"/>
        <end position="41"/>
    </location>
</feature>
<keyword evidence="7 9" id="KW-0472">Membrane</keyword>
<name>A0ABU5T1I4_9MICC</name>
<keyword evidence="6 9" id="KW-1133">Transmembrane helix</keyword>
<feature type="transmembrane region" description="Helical" evidence="9">
    <location>
        <begin position="257"/>
        <end position="285"/>
    </location>
</feature>
<feature type="transmembrane region" description="Helical" evidence="9">
    <location>
        <begin position="56"/>
        <end position="89"/>
    </location>
</feature>
<dbReference type="PANTHER" id="PTHR32196:SF21">
    <property type="entry name" value="ABC TRANSPORTER PERMEASE PROTEIN YPHD-RELATED"/>
    <property type="match status" value="1"/>
</dbReference>
<dbReference type="CDD" id="cd06579">
    <property type="entry name" value="TM_PBP1_transp_AraH_like"/>
    <property type="match status" value="1"/>
</dbReference>
<accession>A0ABU5T1I4</accession>
<dbReference type="Pfam" id="PF02653">
    <property type="entry name" value="BPD_transp_2"/>
    <property type="match status" value="1"/>
</dbReference>
<dbReference type="EMBL" id="JAYGGQ010000001">
    <property type="protein sequence ID" value="MEA5453511.1"/>
    <property type="molecule type" value="Genomic_DNA"/>
</dbReference>
<feature type="transmembrane region" description="Helical" evidence="9">
    <location>
        <begin position="101"/>
        <end position="119"/>
    </location>
</feature>
<keyword evidence="2" id="KW-0813">Transport</keyword>
<protein>
    <submittedName>
        <fullName evidence="10">ABC transporter permease</fullName>
    </submittedName>
</protein>
<evidence type="ECO:0000256" key="7">
    <source>
        <dbReference type="ARBA" id="ARBA00023136"/>
    </source>
</evidence>
<dbReference type="PANTHER" id="PTHR32196">
    <property type="entry name" value="ABC TRANSPORTER PERMEASE PROTEIN YPHD-RELATED-RELATED"/>
    <property type="match status" value="1"/>
</dbReference>
<gene>
    <name evidence="10" type="ORF">SPF06_02130</name>
</gene>
<evidence type="ECO:0000256" key="2">
    <source>
        <dbReference type="ARBA" id="ARBA00022448"/>
    </source>
</evidence>
<keyword evidence="11" id="KW-1185">Reference proteome</keyword>
<feature type="region of interest" description="Disordered" evidence="8">
    <location>
        <begin position="338"/>
        <end position="373"/>
    </location>
</feature>
<evidence type="ECO:0000256" key="6">
    <source>
        <dbReference type="ARBA" id="ARBA00022989"/>
    </source>
</evidence>
<feature type="transmembrane region" description="Helical" evidence="9">
    <location>
        <begin position="125"/>
        <end position="145"/>
    </location>
</feature>
<sequence>MNLRRPTSAQGFRPEWITNNVLLVALVLLCSYFAAQTPFFLDAGNAKVILQNNATLGIVVVALTCLVISGGVDLSVGSAVGLSGTLTALASVEWGLGDVQAAGIGVLAGVGVGLVNGILCGLLEFNPVIVTLGMLGAVRGLTLLIHHDQVFGLNGSLPALASAQIAGIPVIAVIALAAFAVGAVFLRTTVWGPYLFAIGTNREAAFLAGLPVRALPFALYLLSGTTAGIAGVLLAARLNGAAPGQQGINLELQALTVVLLGGVAFSGGRGRLLGVFTGWIFLGVLENGLTLTNVTPFVETLVEGLALVFAAGLEALSTVLATRLADRRKAVARLSAGPGASPIMGDGAAPGGETADGDAPDSAGGETAVAAGR</sequence>
<feature type="transmembrane region" description="Helical" evidence="9">
    <location>
        <begin position="305"/>
        <end position="325"/>
    </location>
</feature>
<evidence type="ECO:0000313" key="10">
    <source>
        <dbReference type="EMBL" id="MEA5453511.1"/>
    </source>
</evidence>
<dbReference type="InterPro" id="IPR001851">
    <property type="entry name" value="ABC_transp_permease"/>
</dbReference>
<organism evidence="10 11">
    <name type="scientific">Sinomonas terricola</name>
    <dbReference type="NCBI Taxonomy" id="3110330"/>
    <lineage>
        <taxon>Bacteria</taxon>
        <taxon>Bacillati</taxon>
        <taxon>Actinomycetota</taxon>
        <taxon>Actinomycetes</taxon>
        <taxon>Micrococcales</taxon>
        <taxon>Micrococcaceae</taxon>
        <taxon>Sinomonas</taxon>
    </lineage>
</organism>
<feature type="transmembrane region" description="Helical" evidence="9">
    <location>
        <begin position="217"/>
        <end position="236"/>
    </location>
</feature>
<evidence type="ECO:0000256" key="8">
    <source>
        <dbReference type="SAM" id="MobiDB-lite"/>
    </source>
</evidence>
<evidence type="ECO:0000256" key="5">
    <source>
        <dbReference type="ARBA" id="ARBA00022692"/>
    </source>
</evidence>
<keyword evidence="3" id="KW-1003">Cell membrane</keyword>
<evidence type="ECO:0000256" key="9">
    <source>
        <dbReference type="SAM" id="Phobius"/>
    </source>
</evidence>
<dbReference type="RefSeq" id="WP_323277266.1">
    <property type="nucleotide sequence ID" value="NZ_JAYGGQ010000001.1"/>
</dbReference>
<reference evidence="10 11" key="1">
    <citation type="submission" date="2023-12" db="EMBL/GenBank/DDBJ databases">
        <title>Sinomonas terricola sp. nov, isolated from litchi orchard soil in Guangdong, PR China.</title>
        <authorList>
            <person name="Jiaxin W."/>
            <person name="Yang Z."/>
            <person name="Honghui Z."/>
        </authorList>
    </citation>
    <scope>NUCLEOTIDE SEQUENCE [LARGE SCALE GENOMIC DNA]</scope>
    <source>
        <strain evidence="10 11">JGH33</strain>
    </source>
</reference>